<gene>
    <name evidence="1" type="ORF">SAMN04488123_10273</name>
</gene>
<keyword evidence="2" id="KW-1185">Reference proteome</keyword>
<accession>A0A1G8KFI8</accession>
<dbReference type="InterPro" id="IPR029465">
    <property type="entry name" value="ATPgrasp_TupA"/>
</dbReference>
<dbReference type="Proteomes" id="UP000198853">
    <property type="component" value="Unassembled WGS sequence"/>
</dbReference>
<evidence type="ECO:0000313" key="1">
    <source>
        <dbReference type="EMBL" id="SDI42184.1"/>
    </source>
</evidence>
<organism evidence="1 2">
    <name type="scientific">Natribacillus halophilus</name>
    <dbReference type="NCBI Taxonomy" id="549003"/>
    <lineage>
        <taxon>Bacteria</taxon>
        <taxon>Bacillati</taxon>
        <taxon>Bacillota</taxon>
        <taxon>Bacilli</taxon>
        <taxon>Bacillales</taxon>
        <taxon>Bacillaceae</taxon>
        <taxon>Natribacillus</taxon>
    </lineage>
</organism>
<dbReference type="OrthoDB" id="9791827at2"/>
<dbReference type="RefSeq" id="WP_090396000.1">
    <property type="nucleotide sequence ID" value="NZ_FNEN01000002.1"/>
</dbReference>
<sequence>MDYKKLLPNQEFRIKVLGLLDFLPDKLMIKLQYLIKTGKRLNLKKPKRFTEKLQWYKLYYRDPLMTQCADKYSVREYVASKGFREILVPLHGVYSQLKDINFNLLPNKFVFKTNNGSRTNLLCKNKEDLDIHSTKKTLHSWLSNRTVKAGREWPYYNIEPKIICEEYIETGSSSDLVDYKFVCFSGQVSYIFVNSERDSTEGLVFSIYDRDFQKVPYKRKGLRNTDINFTKPVNYEKMVEIAEKLSEDFPHVRVDLYNVDGKIYFGEMTFFHGSGYIEFEPDHFDFLLGAQFHLKKMVF</sequence>
<name>A0A1G8KFI8_9BACI</name>
<reference evidence="1 2" key="1">
    <citation type="submission" date="2016-10" db="EMBL/GenBank/DDBJ databases">
        <authorList>
            <person name="de Groot N.N."/>
        </authorList>
    </citation>
    <scope>NUCLEOTIDE SEQUENCE [LARGE SCALE GENOMIC DNA]</scope>
    <source>
        <strain evidence="1 2">DSM 21771</strain>
    </source>
</reference>
<evidence type="ECO:0000313" key="2">
    <source>
        <dbReference type="Proteomes" id="UP000198853"/>
    </source>
</evidence>
<protein>
    <submittedName>
        <fullName evidence="1">TupA-like ATPgrasp</fullName>
    </submittedName>
</protein>
<dbReference type="AlphaFoldDB" id="A0A1G8KFI8"/>
<dbReference type="EMBL" id="FNEN01000002">
    <property type="protein sequence ID" value="SDI42184.1"/>
    <property type="molecule type" value="Genomic_DNA"/>
</dbReference>
<dbReference type="Pfam" id="PF14305">
    <property type="entry name" value="ATPgrasp_TupA"/>
    <property type="match status" value="1"/>
</dbReference>
<proteinExistence type="predicted"/>